<reference evidence="5" key="1">
    <citation type="submission" date="2022-08" db="UniProtKB">
        <authorList>
            <consortium name="EnsemblMetazoa"/>
        </authorList>
    </citation>
    <scope>IDENTIFICATION</scope>
    <source>
        <strain evidence="5">Israel</strain>
    </source>
</reference>
<dbReference type="SUPFAM" id="SSF63748">
    <property type="entry name" value="Tudor/PWWP/MBT"/>
    <property type="match status" value="1"/>
</dbReference>
<sequence length="337" mass="38575">MTPTFFRTGRSTAFSWSRYLHQTNSHGVPAKNFVQRPPRDFRKGMKLEAVDRVCPEFIRPATIIDIVGYELRILYDGFDTQYAYWVDDDSTDIFPTGYCEITGHPLEAVPSNRWPVQRCGLKVCSGKGSVANQWYKNHEAAIECPYNMKNYNHRAVKPCRLNNAKHIVTHYALRFSLVRKRKFGMTTGIEKPVKATSIKRPRKTAPMAERKVARTTQDTPEASTSQTPPEPSSPLKENQAIWKNTSKIKSHIELGERKQINPLLWSTNEVANFLSNLPNCSHIAERFRTEDIDGEAFLSLSKDDLTNLLDIKLGPAIKLYNLIVKLRSDINEQFLQF</sequence>
<dbReference type="InterPro" id="IPR050548">
    <property type="entry name" value="PcG_chromatin_remod_factors"/>
</dbReference>
<dbReference type="EnsemblMetazoa" id="PPAI004248-RA">
    <property type="protein sequence ID" value="PPAI004248-PA"/>
    <property type="gene ID" value="PPAI004248"/>
</dbReference>
<dbReference type="Gene3D" id="2.30.30.140">
    <property type="match status" value="1"/>
</dbReference>
<dbReference type="PROSITE" id="PS51079">
    <property type="entry name" value="MBT"/>
    <property type="match status" value="1"/>
</dbReference>
<keyword evidence="2" id="KW-0677">Repeat</keyword>
<evidence type="ECO:0000256" key="3">
    <source>
        <dbReference type="ARBA" id="ARBA00023242"/>
    </source>
</evidence>
<dbReference type="Pfam" id="PF00536">
    <property type="entry name" value="SAM_1"/>
    <property type="match status" value="1"/>
</dbReference>
<keyword evidence="6" id="KW-1185">Reference proteome</keyword>
<feature type="region of interest" description="Disordered" evidence="4">
    <location>
        <begin position="196"/>
        <end position="238"/>
    </location>
</feature>
<dbReference type="PANTHER" id="PTHR12247">
    <property type="entry name" value="POLYCOMB GROUP PROTEIN"/>
    <property type="match status" value="1"/>
</dbReference>
<dbReference type="SMART" id="SM00454">
    <property type="entry name" value="SAM"/>
    <property type="match status" value="1"/>
</dbReference>
<dbReference type="PANTHER" id="PTHR12247:SF131">
    <property type="entry name" value="LD05287P"/>
    <property type="match status" value="1"/>
</dbReference>
<dbReference type="Gene3D" id="1.10.150.50">
    <property type="entry name" value="Transcription Factor, Ets-1"/>
    <property type="match status" value="1"/>
</dbReference>
<dbReference type="PROSITE" id="PS50105">
    <property type="entry name" value="SAM_DOMAIN"/>
    <property type="match status" value="1"/>
</dbReference>
<name>A0A1B0D9D6_PHLPP</name>
<dbReference type="Pfam" id="PF02820">
    <property type="entry name" value="MBT"/>
    <property type="match status" value="1"/>
</dbReference>
<dbReference type="GO" id="GO:0003682">
    <property type="term" value="F:chromatin binding"/>
    <property type="evidence" value="ECO:0007669"/>
    <property type="project" value="TreeGrafter"/>
</dbReference>
<dbReference type="GO" id="GO:0042393">
    <property type="term" value="F:histone binding"/>
    <property type="evidence" value="ECO:0007669"/>
    <property type="project" value="TreeGrafter"/>
</dbReference>
<comment type="subcellular location">
    <subcellularLocation>
        <location evidence="1">Nucleus</location>
    </subcellularLocation>
</comment>
<evidence type="ECO:0000313" key="5">
    <source>
        <dbReference type="EnsemblMetazoa" id="PPAI004248-PA"/>
    </source>
</evidence>
<dbReference type="SMART" id="SM00561">
    <property type="entry name" value="MBT"/>
    <property type="match status" value="1"/>
</dbReference>
<protein>
    <submittedName>
        <fullName evidence="5">Uncharacterized protein</fullName>
    </submittedName>
</protein>
<accession>A0A1B0D9D6</accession>
<evidence type="ECO:0000313" key="6">
    <source>
        <dbReference type="Proteomes" id="UP000092462"/>
    </source>
</evidence>
<dbReference type="EMBL" id="AJVK01012927">
    <property type="status" value="NOT_ANNOTATED_CDS"/>
    <property type="molecule type" value="Genomic_DNA"/>
</dbReference>
<dbReference type="InterPro" id="IPR001660">
    <property type="entry name" value="SAM"/>
</dbReference>
<dbReference type="InterPro" id="IPR004092">
    <property type="entry name" value="Mbt"/>
</dbReference>
<dbReference type="VEuPathDB" id="VectorBase:PPAPM1_011531"/>
<dbReference type="GO" id="GO:0045892">
    <property type="term" value="P:negative regulation of DNA-templated transcription"/>
    <property type="evidence" value="ECO:0007669"/>
    <property type="project" value="TreeGrafter"/>
</dbReference>
<evidence type="ECO:0000256" key="2">
    <source>
        <dbReference type="ARBA" id="ARBA00022737"/>
    </source>
</evidence>
<dbReference type="AlphaFoldDB" id="A0A1B0D9D6"/>
<organism evidence="5 6">
    <name type="scientific">Phlebotomus papatasi</name>
    <name type="common">Sandfly</name>
    <dbReference type="NCBI Taxonomy" id="29031"/>
    <lineage>
        <taxon>Eukaryota</taxon>
        <taxon>Metazoa</taxon>
        <taxon>Ecdysozoa</taxon>
        <taxon>Arthropoda</taxon>
        <taxon>Hexapoda</taxon>
        <taxon>Insecta</taxon>
        <taxon>Pterygota</taxon>
        <taxon>Neoptera</taxon>
        <taxon>Endopterygota</taxon>
        <taxon>Diptera</taxon>
        <taxon>Nematocera</taxon>
        <taxon>Psychodoidea</taxon>
        <taxon>Psychodidae</taxon>
        <taxon>Phlebotomus</taxon>
        <taxon>Phlebotomus</taxon>
    </lineage>
</organism>
<evidence type="ECO:0000256" key="4">
    <source>
        <dbReference type="SAM" id="MobiDB-lite"/>
    </source>
</evidence>
<dbReference type="SUPFAM" id="SSF47769">
    <property type="entry name" value="SAM/Pointed domain"/>
    <property type="match status" value="1"/>
</dbReference>
<evidence type="ECO:0000256" key="1">
    <source>
        <dbReference type="ARBA" id="ARBA00004123"/>
    </source>
</evidence>
<dbReference type="GO" id="GO:0005634">
    <property type="term" value="C:nucleus"/>
    <property type="evidence" value="ECO:0007669"/>
    <property type="project" value="UniProtKB-SubCell"/>
</dbReference>
<keyword evidence="3" id="KW-0539">Nucleus</keyword>
<dbReference type="InterPro" id="IPR013761">
    <property type="entry name" value="SAM/pointed_sf"/>
</dbReference>
<dbReference type="VEuPathDB" id="VectorBase:PPAI004248"/>
<proteinExistence type="predicted"/>
<dbReference type="Proteomes" id="UP000092462">
    <property type="component" value="Unassembled WGS sequence"/>
</dbReference>